<proteinExistence type="predicted"/>
<evidence type="ECO:0000313" key="2">
    <source>
        <dbReference type="Proteomes" id="UP000032142"/>
    </source>
</evidence>
<name>A0A0B0MXR3_GOSAR</name>
<evidence type="ECO:0000313" key="1">
    <source>
        <dbReference type="EMBL" id="KHG05162.1"/>
    </source>
</evidence>
<reference evidence="2" key="1">
    <citation type="submission" date="2014-09" db="EMBL/GenBank/DDBJ databases">
        <authorList>
            <person name="Mudge J."/>
            <person name="Ramaraj T."/>
            <person name="Lindquist I.E."/>
            <person name="Bharti A.K."/>
            <person name="Sundararajan A."/>
            <person name="Cameron C.T."/>
            <person name="Woodward J.E."/>
            <person name="May G.D."/>
            <person name="Brubaker C."/>
            <person name="Broadhvest J."/>
            <person name="Wilkins T.A."/>
        </authorList>
    </citation>
    <scope>NUCLEOTIDE SEQUENCE</scope>
    <source>
        <strain evidence="2">cv. AKA8401</strain>
    </source>
</reference>
<accession>A0A0B0MXR3</accession>
<comment type="caution">
    <text evidence="1">The sequence shown here is derived from an EMBL/GenBank/DDBJ whole genome shotgun (WGS) entry which is preliminary data.</text>
</comment>
<sequence>MMLVMLLNIMAMVCFVLCISSAM</sequence>
<keyword evidence="2" id="KW-1185">Reference proteome</keyword>
<gene>
    <name evidence="1" type="ORF">F383_30712</name>
</gene>
<dbReference type="AlphaFoldDB" id="A0A0B0MXR3"/>
<protein>
    <submittedName>
        <fullName evidence="1">Uncharacterized protein</fullName>
    </submittedName>
</protein>
<organism evidence="1 2">
    <name type="scientific">Gossypium arboreum</name>
    <name type="common">Tree cotton</name>
    <name type="synonym">Gossypium nanking</name>
    <dbReference type="NCBI Taxonomy" id="29729"/>
    <lineage>
        <taxon>Eukaryota</taxon>
        <taxon>Viridiplantae</taxon>
        <taxon>Streptophyta</taxon>
        <taxon>Embryophyta</taxon>
        <taxon>Tracheophyta</taxon>
        <taxon>Spermatophyta</taxon>
        <taxon>Magnoliopsida</taxon>
        <taxon>eudicotyledons</taxon>
        <taxon>Gunneridae</taxon>
        <taxon>Pentapetalae</taxon>
        <taxon>rosids</taxon>
        <taxon>malvids</taxon>
        <taxon>Malvales</taxon>
        <taxon>Malvaceae</taxon>
        <taxon>Malvoideae</taxon>
        <taxon>Gossypium</taxon>
    </lineage>
</organism>
<dbReference type="Proteomes" id="UP000032142">
    <property type="component" value="Unassembled WGS sequence"/>
</dbReference>
<dbReference type="EMBL" id="JRRC01424747">
    <property type="protein sequence ID" value="KHG05162.1"/>
    <property type="molecule type" value="Genomic_DNA"/>
</dbReference>